<evidence type="ECO:0000256" key="4">
    <source>
        <dbReference type="ARBA" id="ARBA00022448"/>
    </source>
</evidence>
<keyword evidence="6 11" id="KW-0500">Molybdenum</keyword>
<keyword evidence="11" id="KW-0997">Cell inner membrane</keyword>
<evidence type="ECO:0000256" key="10">
    <source>
        <dbReference type="RuleBase" id="RU363032"/>
    </source>
</evidence>
<comment type="caution">
    <text evidence="11">Lacks conserved residue(s) required for the propagation of feature annotation.</text>
</comment>
<feature type="domain" description="ABC transmembrane type-1" evidence="12">
    <location>
        <begin position="10"/>
        <end position="214"/>
    </location>
</feature>
<dbReference type="InterPro" id="IPR011867">
    <property type="entry name" value="ModB_ABC"/>
</dbReference>
<keyword evidence="8 10" id="KW-1133">Transmembrane helix</keyword>
<organism evidence="13 14">
    <name type="scientific">Hydrogenovibrio marinus</name>
    <dbReference type="NCBI Taxonomy" id="28885"/>
    <lineage>
        <taxon>Bacteria</taxon>
        <taxon>Pseudomonadati</taxon>
        <taxon>Pseudomonadota</taxon>
        <taxon>Gammaproteobacteria</taxon>
        <taxon>Thiotrichales</taxon>
        <taxon>Piscirickettsiaceae</taxon>
        <taxon>Hydrogenovibrio</taxon>
    </lineage>
</organism>
<dbReference type="SUPFAM" id="SSF161098">
    <property type="entry name" value="MetI-like"/>
    <property type="match status" value="1"/>
</dbReference>
<feature type="transmembrane region" description="Helical" evidence="10">
    <location>
        <begin position="87"/>
        <end position="107"/>
    </location>
</feature>
<evidence type="ECO:0000256" key="8">
    <source>
        <dbReference type="ARBA" id="ARBA00022989"/>
    </source>
</evidence>
<dbReference type="AlphaFoldDB" id="A0A066ZRB0"/>
<accession>A0A066ZRB0</accession>
<protein>
    <recommendedName>
        <fullName evidence="11">Molybdenum transport system permease</fullName>
    </recommendedName>
</protein>
<dbReference type="Proteomes" id="UP000027341">
    <property type="component" value="Unassembled WGS sequence"/>
</dbReference>
<evidence type="ECO:0000256" key="1">
    <source>
        <dbReference type="ARBA" id="ARBA00002949"/>
    </source>
</evidence>
<sequence length="225" mass="24463">MLAGMDFQPLWITFKIAFLTTVILIVLSTPLALWLAKIQGKKKAVLEAVVALPLVLPPTVLGFYFLVLLSPTGYLGSIWASFGFSPLTFSLSGVVIGSIIYSLPFMVQPLMQGFEQLGRRPSEVAATLGAGPLDRFFSVTLPLTKRQYLLGATLAFAHTVGEFGVVLMIGGNIPGVTQVASIAIYDHVEQMEYTQAHVLSLIMLILSLTVLTIVYGMNRRMEVKA</sequence>
<comment type="subcellular location">
    <subcellularLocation>
        <location evidence="11">Cell inner membrane</location>
        <topology evidence="11">Multi-pass membrane protein</topology>
    </subcellularLocation>
    <subcellularLocation>
        <location evidence="2 10">Cell membrane</location>
        <topology evidence="2 10">Multi-pass membrane protein</topology>
    </subcellularLocation>
</comment>
<evidence type="ECO:0000256" key="3">
    <source>
        <dbReference type="ARBA" id="ARBA00007069"/>
    </source>
</evidence>
<dbReference type="STRING" id="28885.EI16_08675"/>
<keyword evidence="7 10" id="KW-0812">Transmembrane</keyword>
<evidence type="ECO:0000256" key="7">
    <source>
        <dbReference type="ARBA" id="ARBA00022692"/>
    </source>
</evidence>
<name>A0A066ZRB0_HYDMR</name>
<keyword evidence="14" id="KW-1185">Reference proteome</keyword>
<comment type="similarity">
    <text evidence="3 11">Belongs to the binding-protein-dependent transport system permease family. CysTW subfamily.</text>
</comment>
<evidence type="ECO:0000256" key="6">
    <source>
        <dbReference type="ARBA" id="ARBA00022505"/>
    </source>
</evidence>
<comment type="function">
    <text evidence="1 11">Part of the binding-protein-dependent transport system for molybdenum; probably responsible for the translocation of the substrate across the membrane.</text>
</comment>
<dbReference type="PANTHER" id="PTHR30183:SF8">
    <property type="entry name" value="MOLYBDENUM TRANSPORT SYSTEM PERMEASE"/>
    <property type="match status" value="1"/>
</dbReference>
<dbReference type="EMBL" id="JMIU01000001">
    <property type="protein sequence ID" value="KDN96338.1"/>
    <property type="molecule type" value="Genomic_DNA"/>
</dbReference>
<keyword evidence="4 10" id="KW-0813">Transport</keyword>
<dbReference type="Pfam" id="PF00528">
    <property type="entry name" value="BPD_transp_1"/>
    <property type="match status" value="1"/>
</dbReference>
<keyword evidence="9 10" id="KW-0472">Membrane</keyword>
<dbReference type="GO" id="GO:0015098">
    <property type="term" value="F:molybdate ion transmembrane transporter activity"/>
    <property type="evidence" value="ECO:0007669"/>
    <property type="project" value="UniProtKB-UniRule"/>
</dbReference>
<evidence type="ECO:0000256" key="11">
    <source>
        <dbReference type="RuleBase" id="RU365097"/>
    </source>
</evidence>
<evidence type="ECO:0000256" key="5">
    <source>
        <dbReference type="ARBA" id="ARBA00022475"/>
    </source>
</evidence>
<evidence type="ECO:0000313" key="14">
    <source>
        <dbReference type="Proteomes" id="UP000027341"/>
    </source>
</evidence>
<dbReference type="GO" id="GO:0005886">
    <property type="term" value="C:plasma membrane"/>
    <property type="evidence" value="ECO:0007669"/>
    <property type="project" value="UniProtKB-SubCell"/>
</dbReference>
<evidence type="ECO:0000313" key="13">
    <source>
        <dbReference type="EMBL" id="KDN96338.1"/>
    </source>
</evidence>
<dbReference type="PROSITE" id="PS50928">
    <property type="entry name" value="ABC_TM1"/>
    <property type="match status" value="1"/>
</dbReference>
<proteinExistence type="inferred from homology"/>
<evidence type="ECO:0000256" key="9">
    <source>
        <dbReference type="ARBA" id="ARBA00023136"/>
    </source>
</evidence>
<evidence type="ECO:0000259" key="12">
    <source>
        <dbReference type="PROSITE" id="PS50928"/>
    </source>
</evidence>
<dbReference type="InterPro" id="IPR035906">
    <property type="entry name" value="MetI-like_sf"/>
</dbReference>
<keyword evidence="5" id="KW-1003">Cell membrane</keyword>
<gene>
    <name evidence="13" type="ORF">EI16_08675</name>
</gene>
<dbReference type="CDD" id="cd06261">
    <property type="entry name" value="TM_PBP2"/>
    <property type="match status" value="1"/>
</dbReference>
<comment type="caution">
    <text evidence="13">The sequence shown here is derived from an EMBL/GenBank/DDBJ whole genome shotgun (WGS) entry which is preliminary data.</text>
</comment>
<dbReference type="InterPro" id="IPR000515">
    <property type="entry name" value="MetI-like"/>
</dbReference>
<feature type="transmembrane region" description="Helical" evidence="10">
    <location>
        <begin position="196"/>
        <end position="217"/>
    </location>
</feature>
<feature type="transmembrane region" description="Helical" evidence="10">
    <location>
        <begin position="12"/>
        <end position="36"/>
    </location>
</feature>
<evidence type="ECO:0000256" key="2">
    <source>
        <dbReference type="ARBA" id="ARBA00004651"/>
    </source>
</evidence>
<reference evidence="13 14" key="1">
    <citation type="submission" date="2014-04" db="EMBL/GenBank/DDBJ databases">
        <title>Draft genome sequence of Hydrogenovibrio marinus MH-110, a model organism for aerobic H2 metabolism.</title>
        <authorList>
            <person name="Cha H.J."/>
            <person name="Jo B.H."/>
            <person name="Hwang B.H."/>
        </authorList>
    </citation>
    <scope>NUCLEOTIDE SEQUENCE [LARGE SCALE GENOMIC DNA]</scope>
    <source>
        <strain evidence="13 14">MH-110</strain>
    </source>
</reference>
<dbReference type="NCBIfam" id="TIGR02141">
    <property type="entry name" value="modB_ABC"/>
    <property type="match status" value="1"/>
</dbReference>
<feature type="transmembrane region" description="Helical" evidence="10">
    <location>
        <begin position="48"/>
        <end position="67"/>
    </location>
</feature>
<dbReference type="PANTHER" id="PTHR30183">
    <property type="entry name" value="MOLYBDENUM TRANSPORT SYSTEM PERMEASE PROTEIN MODB"/>
    <property type="match status" value="1"/>
</dbReference>
<dbReference type="Gene3D" id="1.10.3720.10">
    <property type="entry name" value="MetI-like"/>
    <property type="match status" value="1"/>
</dbReference>